<dbReference type="InterPro" id="IPR010982">
    <property type="entry name" value="Lambda_DNA-bd_dom_sf"/>
</dbReference>
<dbReference type="PROSITE" id="PS50932">
    <property type="entry name" value="HTH_LACI_2"/>
    <property type="match status" value="1"/>
</dbReference>
<dbReference type="Gene3D" id="1.10.260.40">
    <property type="entry name" value="lambda repressor-like DNA-binding domains"/>
    <property type="match status" value="1"/>
</dbReference>
<dbReference type="SMART" id="SM00354">
    <property type="entry name" value="HTH_LACI"/>
    <property type="match status" value="1"/>
</dbReference>
<evidence type="ECO:0000259" key="4">
    <source>
        <dbReference type="PROSITE" id="PS50932"/>
    </source>
</evidence>
<keyword evidence="6" id="KW-1185">Reference proteome</keyword>
<dbReference type="PANTHER" id="PTHR30146">
    <property type="entry name" value="LACI-RELATED TRANSCRIPTIONAL REPRESSOR"/>
    <property type="match status" value="1"/>
</dbReference>
<protein>
    <submittedName>
        <fullName evidence="5">Transcriptional regulator, LacI family</fullName>
    </submittedName>
</protein>
<dbReference type="PANTHER" id="PTHR30146:SF109">
    <property type="entry name" value="HTH-TYPE TRANSCRIPTIONAL REGULATOR GALS"/>
    <property type="match status" value="1"/>
</dbReference>
<dbReference type="InterPro" id="IPR000843">
    <property type="entry name" value="HTH_LacI"/>
</dbReference>
<reference evidence="5 6" key="1">
    <citation type="submission" date="2016-10" db="EMBL/GenBank/DDBJ databases">
        <authorList>
            <person name="de Groot N.N."/>
        </authorList>
    </citation>
    <scope>NUCLEOTIDE SEQUENCE [LARGE SCALE GENOMIC DNA]</scope>
    <source>
        <strain evidence="5 6">RK1</strain>
    </source>
</reference>
<dbReference type="InterPro" id="IPR001761">
    <property type="entry name" value="Peripla_BP/Lac1_sug-bd_dom"/>
</dbReference>
<dbReference type="Pfam" id="PF00532">
    <property type="entry name" value="Peripla_BP_1"/>
    <property type="match status" value="1"/>
</dbReference>
<keyword evidence="3" id="KW-0804">Transcription</keyword>
<dbReference type="Proteomes" id="UP000198670">
    <property type="component" value="Unassembled WGS sequence"/>
</dbReference>
<dbReference type="GO" id="GO:0003700">
    <property type="term" value="F:DNA-binding transcription factor activity"/>
    <property type="evidence" value="ECO:0007669"/>
    <property type="project" value="TreeGrafter"/>
</dbReference>
<dbReference type="SUPFAM" id="SSF47413">
    <property type="entry name" value="lambda repressor-like DNA-binding domains"/>
    <property type="match status" value="1"/>
</dbReference>
<feature type="domain" description="HTH lacI-type" evidence="4">
    <location>
        <begin position="6"/>
        <end position="60"/>
    </location>
</feature>
<dbReference type="InterPro" id="IPR028082">
    <property type="entry name" value="Peripla_BP_I"/>
</dbReference>
<dbReference type="CDD" id="cd01392">
    <property type="entry name" value="HTH_LacI"/>
    <property type="match status" value="1"/>
</dbReference>
<dbReference type="CDD" id="cd06267">
    <property type="entry name" value="PBP1_LacI_sugar_binding-like"/>
    <property type="match status" value="1"/>
</dbReference>
<organism evidence="5 6">
    <name type="scientific">Parapedobacter indicus</name>
    <dbReference type="NCBI Taxonomy" id="1477437"/>
    <lineage>
        <taxon>Bacteria</taxon>
        <taxon>Pseudomonadati</taxon>
        <taxon>Bacteroidota</taxon>
        <taxon>Sphingobacteriia</taxon>
        <taxon>Sphingobacteriales</taxon>
        <taxon>Sphingobacteriaceae</taxon>
        <taxon>Parapedobacter</taxon>
    </lineage>
</organism>
<dbReference type="EMBL" id="FOQO01000005">
    <property type="protein sequence ID" value="SFI67434.1"/>
    <property type="molecule type" value="Genomic_DNA"/>
</dbReference>
<dbReference type="STRING" id="1477437.SAMN05444682_10589"/>
<evidence type="ECO:0000256" key="2">
    <source>
        <dbReference type="ARBA" id="ARBA00023125"/>
    </source>
</evidence>
<dbReference type="Gene3D" id="3.40.50.2300">
    <property type="match status" value="2"/>
</dbReference>
<evidence type="ECO:0000256" key="1">
    <source>
        <dbReference type="ARBA" id="ARBA00023015"/>
    </source>
</evidence>
<proteinExistence type="predicted"/>
<dbReference type="Pfam" id="PF00356">
    <property type="entry name" value="LacI"/>
    <property type="match status" value="1"/>
</dbReference>
<dbReference type="RefSeq" id="WP_090626744.1">
    <property type="nucleotide sequence ID" value="NZ_FOQO01000005.1"/>
</dbReference>
<dbReference type="AlphaFoldDB" id="A0A1I3K4U2"/>
<accession>A0A1I3K4U2</accession>
<evidence type="ECO:0000256" key="3">
    <source>
        <dbReference type="ARBA" id="ARBA00023163"/>
    </source>
</evidence>
<name>A0A1I3K4U2_9SPHI</name>
<evidence type="ECO:0000313" key="5">
    <source>
        <dbReference type="EMBL" id="SFI67434.1"/>
    </source>
</evidence>
<dbReference type="GO" id="GO:0000976">
    <property type="term" value="F:transcription cis-regulatory region binding"/>
    <property type="evidence" value="ECO:0007669"/>
    <property type="project" value="TreeGrafter"/>
</dbReference>
<dbReference type="OrthoDB" id="9803256at2"/>
<evidence type="ECO:0000313" key="6">
    <source>
        <dbReference type="Proteomes" id="UP000198670"/>
    </source>
</evidence>
<keyword evidence="1" id="KW-0805">Transcription regulation</keyword>
<gene>
    <name evidence="5" type="ORF">SAMN05444682_10589</name>
</gene>
<keyword evidence="2" id="KW-0238">DNA-binding</keyword>
<sequence>MLNKPVTIKDLAARLHLSVSTVSKALSDYPKIAVSTKQRVKKLAEELNYIPNRAAIYFKQRKSFTLGIIVPSLMDHFYTIALDGFEKVVASQGYHVIVGQSHESFTREVELMSVMQSSSIDGLLISISKETKEFQHVKNLELAGIPVVYFARKPVIACHSVVSDVYQATIDAVSLFVARGHRRIAYLNGPTSWSTSKGRFLGYRDGLLRNSIPFDPSLVEETNFNASETQAAVRKLLLQDHPPTAILCFKDYIMLDVIKCLRQQFPEKIHSIDLIGFGALPFFDYVNHPPLGSIQEQPYVIGEKAAKMLLDLIKYPDKERTAQQLSLPCSLKLFE</sequence>
<dbReference type="SUPFAM" id="SSF53822">
    <property type="entry name" value="Periplasmic binding protein-like I"/>
    <property type="match status" value="1"/>
</dbReference>